<dbReference type="Proteomes" id="UP000805193">
    <property type="component" value="Unassembled WGS sequence"/>
</dbReference>
<accession>A0AC60Q6F3</accession>
<keyword evidence="2" id="KW-1185">Reference proteome</keyword>
<evidence type="ECO:0000313" key="1">
    <source>
        <dbReference type="EMBL" id="KAG0429276.1"/>
    </source>
</evidence>
<protein>
    <submittedName>
        <fullName evidence="1">Uncharacterized protein</fullName>
    </submittedName>
</protein>
<reference evidence="1 2" key="1">
    <citation type="journal article" date="2020" name="Cell">
        <title>Large-Scale Comparative Analyses of Tick Genomes Elucidate Their Genetic Diversity and Vector Capacities.</title>
        <authorList>
            <consortium name="Tick Genome and Microbiome Consortium (TIGMIC)"/>
            <person name="Jia N."/>
            <person name="Wang J."/>
            <person name="Shi W."/>
            <person name="Du L."/>
            <person name="Sun Y."/>
            <person name="Zhan W."/>
            <person name="Jiang J.F."/>
            <person name="Wang Q."/>
            <person name="Zhang B."/>
            <person name="Ji P."/>
            <person name="Bell-Sakyi L."/>
            <person name="Cui X.M."/>
            <person name="Yuan T.T."/>
            <person name="Jiang B.G."/>
            <person name="Yang W.F."/>
            <person name="Lam T.T."/>
            <person name="Chang Q.C."/>
            <person name="Ding S.J."/>
            <person name="Wang X.J."/>
            <person name="Zhu J.G."/>
            <person name="Ruan X.D."/>
            <person name="Zhao L."/>
            <person name="Wei J.T."/>
            <person name="Ye R.Z."/>
            <person name="Que T.C."/>
            <person name="Du C.H."/>
            <person name="Zhou Y.H."/>
            <person name="Cheng J.X."/>
            <person name="Dai P.F."/>
            <person name="Guo W.B."/>
            <person name="Han X.H."/>
            <person name="Huang E.J."/>
            <person name="Li L.F."/>
            <person name="Wei W."/>
            <person name="Gao Y.C."/>
            <person name="Liu J.Z."/>
            <person name="Shao H.Z."/>
            <person name="Wang X."/>
            <person name="Wang C.C."/>
            <person name="Yang T.C."/>
            <person name="Huo Q.B."/>
            <person name="Li W."/>
            <person name="Chen H.Y."/>
            <person name="Chen S.E."/>
            <person name="Zhou L.G."/>
            <person name="Ni X.B."/>
            <person name="Tian J.H."/>
            <person name="Sheng Y."/>
            <person name="Liu T."/>
            <person name="Pan Y.S."/>
            <person name="Xia L.Y."/>
            <person name="Li J."/>
            <person name="Zhao F."/>
            <person name="Cao W.C."/>
        </authorList>
    </citation>
    <scope>NUCLEOTIDE SEQUENCE [LARGE SCALE GENOMIC DNA]</scope>
    <source>
        <strain evidence="1">Iper-2018</strain>
    </source>
</reference>
<proteinExistence type="predicted"/>
<organism evidence="1 2">
    <name type="scientific">Ixodes persulcatus</name>
    <name type="common">Taiga tick</name>
    <dbReference type="NCBI Taxonomy" id="34615"/>
    <lineage>
        <taxon>Eukaryota</taxon>
        <taxon>Metazoa</taxon>
        <taxon>Ecdysozoa</taxon>
        <taxon>Arthropoda</taxon>
        <taxon>Chelicerata</taxon>
        <taxon>Arachnida</taxon>
        <taxon>Acari</taxon>
        <taxon>Parasitiformes</taxon>
        <taxon>Ixodida</taxon>
        <taxon>Ixodoidea</taxon>
        <taxon>Ixodidae</taxon>
        <taxon>Ixodinae</taxon>
        <taxon>Ixodes</taxon>
    </lineage>
</organism>
<dbReference type="EMBL" id="JABSTQ010009424">
    <property type="protein sequence ID" value="KAG0429276.1"/>
    <property type="molecule type" value="Genomic_DNA"/>
</dbReference>
<comment type="caution">
    <text evidence="1">The sequence shown here is derived from an EMBL/GenBank/DDBJ whole genome shotgun (WGS) entry which is preliminary data.</text>
</comment>
<name>A0AC60Q6F3_IXOPE</name>
<gene>
    <name evidence="1" type="ORF">HPB47_023788</name>
</gene>
<evidence type="ECO:0000313" key="2">
    <source>
        <dbReference type="Proteomes" id="UP000805193"/>
    </source>
</evidence>
<sequence length="73" mass="8625">MHLRTSQATILYWVQLKLAQARLHGHNVRLQWIPSHWQLKLTMVTKWKRHPLPLEMQNSSFVTYAIYVVGSAD</sequence>